<dbReference type="EMBL" id="CP039291">
    <property type="protein sequence ID" value="QCB94405.1"/>
    <property type="molecule type" value="Genomic_DNA"/>
</dbReference>
<proteinExistence type="predicted"/>
<reference evidence="2 3" key="1">
    <citation type="submission" date="2019-04" db="EMBL/GenBank/DDBJ databases">
        <title>Isolation and identification of Cellulomonas shaoxiangyii sp. Nov. isolated from feces of the Tibetan antelopes (Pantholops hodgsonii) in the Qinghai-Tibet plateau of China.</title>
        <authorList>
            <person name="Tian Z."/>
        </authorList>
    </citation>
    <scope>NUCLEOTIDE SEQUENCE [LARGE SCALE GENOMIC DNA]</scope>
    <source>
        <strain evidence="2 3">Z28</strain>
    </source>
</reference>
<evidence type="ECO:0000313" key="3">
    <source>
        <dbReference type="Proteomes" id="UP000296469"/>
    </source>
</evidence>
<dbReference type="InterPro" id="IPR029068">
    <property type="entry name" value="Glyas_Bleomycin-R_OHBP_Dase"/>
</dbReference>
<dbReference type="AlphaFoldDB" id="A0A4V1CMW9"/>
<dbReference type="PROSITE" id="PS51819">
    <property type="entry name" value="VOC"/>
    <property type="match status" value="1"/>
</dbReference>
<dbReference type="Gene3D" id="3.10.180.10">
    <property type="entry name" value="2,3-Dihydroxybiphenyl 1,2-Dioxygenase, domain 1"/>
    <property type="match status" value="1"/>
</dbReference>
<accession>A0A4V1CMW9</accession>
<dbReference type="OrthoDB" id="2453533at2"/>
<evidence type="ECO:0000313" key="2">
    <source>
        <dbReference type="EMBL" id="QCB94405.1"/>
    </source>
</evidence>
<dbReference type="Pfam" id="PF00903">
    <property type="entry name" value="Glyoxalase"/>
    <property type="match status" value="1"/>
</dbReference>
<dbReference type="InterPro" id="IPR037523">
    <property type="entry name" value="VOC_core"/>
</dbReference>
<feature type="domain" description="VOC" evidence="1">
    <location>
        <begin position="2"/>
        <end position="114"/>
    </location>
</feature>
<gene>
    <name evidence="2" type="ORF">E5225_13425</name>
</gene>
<dbReference type="InterPro" id="IPR004360">
    <property type="entry name" value="Glyas_Fos-R_dOase_dom"/>
</dbReference>
<organism evidence="2 3">
    <name type="scientific">Cellulomonas shaoxiangyii</name>
    <dbReference type="NCBI Taxonomy" id="2566013"/>
    <lineage>
        <taxon>Bacteria</taxon>
        <taxon>Bacillati</taxon>
        <taxon>Actinomycetota</taxon>
        <taxon>Actinomycetes</taxon>
        <taxon>Micrococcales</taxon>
        <taxon>Cellulomonadaceae</taxon>
        <taxon>Cellulomonas</taxon>
    </lineage>
</organism>
<protein>
    <submittedName>
        <fullName evidence="2">VOC family protein</fullName>
    </submittedName>
</protein>
<dbReference type="RefSeq" id="WP_135974757.1">
    <property type="nucleotide sequence ID" value="NZ_CP039291.1"/>
</dbReference>
<dbReference type="Proteomes" id="UP000296469">
    <property type="component" value="Chromosome"/>
</dbReference>
<dbReference type="SUPFAM" id="SSF54593">
    <property type="entry name" value="Glyoxalase/Bleomycin resistance protein/Dihydroxybiphenyl dioxygenase"/>
    <property type="match status" value="1"/>
</dbReference>
<name>A0A4V1CMW9_9CELL</name>
<sequence>MDVSSVTVGLPVADLRVAVEWYRRVLQLPAPDLEPAEGVVEFRVGTVWLQLSEEPIARSGAEVVLGLGVTDAALERERLAAMGLEVGPLVHVEGAVDYVDLADPDGNRLNLYSMAPQDPPT</sequence>
<evidence type="ECO:0000259" key="1">
    <source>
        <dbReference type="PROSITE" id="PS51819"/>
    </source>
</evidence>
<dbReference type="KEGG" id="celz:E5225_13425"/>
<keyword evidence="3" id="KW-1185">Reference proteome</keyword>
<dbReference type="CDD" id="cd06587">
    <property type="entry name" value="VOC"/>
    <property type="match status" value="1"/>
</dbReference>